<dbReference type="Pfam" id="PF00571">
    <property type="entry name" value="CBS"/>
    <property type="match status" value="2"/>
</dbReference>
<dbReference type="GO" id="GO:0046872">
    <property type="term" value="F:metal ion binding"/>
    <property type="evidence" value="ECO:0007669"/>
    <property type="project" value="UniProtKB-KW"/>
</dbReference>
<dbReference type="InterPro" id="IPR006669">
    <property type="entry name" value="MgtE_transporter"/>
</dbReference>
<evidence type="ECO:0000259" key="10">
    <source>
        <dbReference type="PROSITE" id="PS51371"/>
    </source>
</evidence>
<sequence>MKDNWLAQDVKQVLADKQFDAIKEFCEDNPAPVCAEILSSLEPSDIWEALKHLDLPTRVAIFSYLEPDHQVALARILSRKEMAEILTEMPADDRVDLLKDMSRETREAILPALAQAEREDIRRLFAHREGTAGSVMTSEYATVRADQNAAEAIASLRLEAPNKETIYVAFVVDENRRLLGVISLKDLILAPPQETVRSLMEPEPVYCRLKDDQEEAARKIQKYDLLALPVLDESDTLVGIITHDDAIDVLSQEHTEDMEKFMAIAGDHEVGVYLKTSPLIHFKNRATWIVGLAALGLISGSIIHSFENVLHSMMILALYMPMVADTGGNVGSQSATVIVRALALREVGFKDIGTILWKEFQIALLLSLVLGTLSWGKVMFLSQGTTIPAGFSLSQIGFAIALALSFQVITATLIGALLPLLAVRFNYDPAVIASPALTTIVDITGLLLYFSTAKLLLGL</sequence>
<evidence type="ECO:0000256" key="8">
    <source>
        <dbReference type="PROSITE-ProRule" id="PRU00703"/>
    </source>
</evidence>
<evidence type="ECO:0000256" key="1">
    <source>
        <dbReference type="ARBA" id="ARBA00004141"/>
    </source>
</evidence>
<comment type="similarity">
    <text evidence="2 9">Belongs to the SLC41A transporter family.</text>
</comment>
<keyword evidence="4 9" id="KW-0812">Transmembrane</keyword>
<dbReference type="InterPro" id="IPR006668">
    <property type="entry name" value="Mg_transptr_MgtE_intracell_dom"/>
</dbReference>
<keyword evidence="3 9" id="KW-0813">Transport</keyword>
<dbReference type="InterPro" id="IPR038076">
    <property type="entry name" value="MgtE_N_sf"/>
</dbReference>
<dbReference type="AlphaFoldDB" id="A0A367ZNF3"/>
<comment type="caution">
    <text evidence="9">Lacks conserved residue(s) required for the propagation of feature annotation.</text>
</comment>
<dbReference type="PANTHER" id="PTHR43773">
    <property type="entry name" value="MAGNESIUM TRANSPORTER MGTE"/>
    <property type="match status" value="1"/>
</dbReference>
<dbReference type="Pfam" id="PF03448">
    <property type="entry name" value="MgtE_N"/>
    <property type="match status" value="1"/>
</dbReference>
<dbReference type="Pfam" id="PF01769">
    <property type="entry name" value="MgtE"/>
    <property type="match status" value="1"/>
</dbReference>
<comment type="function">
    <text evidence="9">Acts as a magnesium transporter.</text>
</comment>
<dbReference type="InterPro" id="IPR000644">
    <property type="entry name" value="CBS_dom"/>
</dbReference>
<dbReference type="Gene3D" id="1.10.357.20">
    <property type="entry name" value="SLC41 divalent cation transporters, integral membrane domain"/>
    <property type="match status" value="1"/>
</dbReference>
<feature type="transmembrane region" description="Helical" evidence="9">
    <location>
        <begin position="430"/>
        <end position="450"/>
    </location>
</feature>
<dbReference type="InterPro" id="IPR036739">
    <property type="entry name" value="SLC41_membr_dom_sf"/>
</dbReference>
<dbReference type="InterPro" id="IPR046342">
    <property type="entry name" value="CBS_dom_sf"/>
</dbReference>
<evidence type="ECO:0000256" key="2">
    <source>
        <dbReference type="ARBA" id="ARBA00009749"/>
    </source>
</evidence>
<comment type="caution">
    <text evidence="11">The sequence shown here is derived from an EMBL/GenBank/DDBJ whole genome shotgun (WGS) entry which is preliminary data.</text>
</comment>
<dbReference type="SUPFAM" id="SSF161093">
    <property type="entry name" value="MgtE membrane domain-like"/>
    <property type="match status" value="1"/>
</dbReference>
<protein>
    <recommendedName>
        <fullName evidence="9">Magnesium transporter MgtE</fullName>
    </recommendedName>
</protein>
<dbReference type="Gene3D" id="3.10.580.10">
    <property type="entry name" value="CBS-domain"/>
    <property type="match status" value="1"/>
</dbReference>
<feature type="domain" description="CBS" evidence="10">
    <location>
        <begin position="200"/>
        <end position="256"/>
    </location>
</feature>
<dbReference type="PROSITE" id="PS51371">
    <property type="entry name" value="CBS"/>
    <property type="match status" value="2"/>
</dbReference>
<dbReference type="GO" id="GO:0005886">
    <property type="term" value="C:plasma membrane"/>
    <property type="evidence" value="ECO:0007669"/>
    <property type="project" value="UniProtKB-SubCell"/>
</dbReference>
<dbReference type="NCBIfam" id="TIGR00400">
    <property type="entry name" value="mgtE"/>
    <property type="match status" value="1"/>
</dbReference>
<evidence type="ECO:0000313" key="12">
    <source>
        <dbReference type="Proteomes" id="UP000252355"/>
    </source>
</evidence>
<dbReference type="SMART" id="SM00116">
    <property type="entry name" value="CBS"/>
    <property type="match status" value="2"/>
</dbReference>
<evidence type="ECO:0000256" key="5">
    <source>
        <dbReference type="ARBA" id="ARBA00022842"/>
    </source>
</evidence>
<accession>A0A367ZNF3</accession>
<proteinExistence type="inferred from homology"/>
<dbReference type="SUPFAM" id="SSF54631">
    <property type="entry name" value="CBS-domain pair"/>
    <property type="match status" value="1"/>
</dbReference>
<dbReference type="InterPro" id="IPR006667">
    <property type="entry name" value="SLC41_membr_dom"/>
</dbReference>
<dbReference type="GO" id="GO:0015095">
    <property type="term" value="F:magnesium ion transmembrane transporter activity"/>
    <property type="evidence" value="ECO:0007669"/>
    <property type="project" value="UniProtKB-UniRule"/>
</dbReference>
<dbReference type="Gene3D" id="1.25.60.10">
    <property type="entry name" value="MgtE N-terminal domain-like"/>
    <property type="match status" value="1"/>
</dbReference>
<organism evidence="11 12">
    <name type="scientific">Candidatus Ozemobacter sibiricus</name>
    <dbReference type="NCBI Taxonomy" id="2268124"/>
    <lineage>
        <taxon>Bacteria</taxon>
        <taxon>Candidatus Ozemobacteria</taxon>
        <taxon>Candidatus Ozemobacterales</taxon>
        <taxon>Candidatus Ozemobacteraceae</taxon>
        <taxon>Candidatus Ozemobacter</taxon>
    </lineage>
</organism>
<keyword evidence="6 9" id="KW-1133">Transmembrane helix</keyword>
<evidence type="ECO:0000256" key="6">
    <source>
        <dbReference type="ARBA" id="ARBA00022989"/>
    </source>
</evidence>
<dbReference type="Proteomes" id="UP000252355">
    <property type="component" value="Unassembled WGS sequence"/>
</dbReference>
<feature type="transmembrane region" description="Helical" evidence="9">
    <location>
        <begin position="396"/>
        <end position="423"/>
    </location>
</feature>
<keyword evidence="5 9" id="KW-0460">Magnesium</keyword>
<gene>
    <name evidence="11" type="ORF">OZSIB_1021</name>
</gene>
<dbReference type="SMART" id="SM00924">
    <property type="entry name" value="MgtE_N"/>
    <property type="match status" value="1"/>
</dbReference>
<evidence type="ECO:0000313" key="11">
    <source>
        <dbReference type="EMBL" id="RCK78871.1"/>
    </source>
</evidence>
<dbReference type="PANTHER" id="PTHR43773:SF1">
    <property type="entry name" value="MAGNESIUM TRANSPORTER MGTE"/>
    <property type="match status" value="1"/>
</dbReference>
<keyword evidence="9" id="KW-1003">Cell membrane</keyword>
<reference evidence="11 12" key="1">
    <citation type="submission" date="2018-05" db="EMBL/GenBank/DDBJ databases">
        <title>A metagenomic window into the 2 km-deep terrestrial subsurface aquifer revealed taxonomically and functionally diverse microbial community comprising novel uncultured bacterial lineages.</title>
        <authorList>
            <person name="Kadnikov V.V."/>
            <person name="Mardanov A.V."/>
            <person name="Beletsky A.V."/>
            <person name="Banks D."/>
            <person name="Pimenov N.V."/>
            <person name="Frank Y.A."/>
            <person name="Karnachuk O.V."/>
            <person name="Ravin N.V."/>
        </authorList>
    </citation>
    <scope>NUCLEOTIDE SEQUENCE [LARGE SCALE GENOMIC DNA]</scope>
    <source>
        <strain evidence="11">BY5</strain>
    </source>
</reference>
<evidence type="ECO:0000256" key="4">
    <source>
        <dbReference type="ARBA" id="ARBA00022692"/>
    </source>
</evidence>
<feature type="transmembrane region" description="Helical" evidence="9">
    <location>
        <begin position="286"/>
        <end position="306"/>
    </location>
</feature>
<comment type="subcellular location">
    <subcellularLocation>
        <location evidence="9">Cell membrane</location>
        <topology evidence="9">Multi-pass membrane protein</topology>
    </subcellularLocation>
    <subcellularLocation>
        <location evidence="1">Membrane</location>
        <topology evidence="1">Multi-pass membrane protein</topology>
    </subcellularLocation>
</comment>
<keyword evidence="7 9" id="KW-0472">Membrane</keyword>
<evidence type="ECO:0000256" key="9">
    <source>
        <dbReference type="RuleBase" id="RU362011"/>
    </source>
</evidence>
<keyword evidence="8" id="KW-0129">CBS domain</keyword>
<evidence type="ECO:0000256" key="3">
    <source>
        <dbReference type="ARBA" id="ARBA00022448"/>
    </source>
</evidence>
<feature type="transmembrane region" description="Helical" evidence="9">
    <location>
        <begin position="355"/>
        <end position="376"/>
    </location>
</feature>
<feature type="domain" description="CBS" evidence="10">
    <location>
        <begin position="136"/>
        <end position="199"/>
    </location>
</feature>
<keyword evidence="9" id="KW-0479">Metal-binding</keyword>
<name>A0A367ZNF3_9BACT</name>
<dbReference type="SUPFAM" id="SSF158791">
    <property type="entry name" value="MgtE N-terminal domain-like"/>
    <property type="match status" value="1"/>
</dbReference>
<dbReference type="EMBL" id="QOQW01000018">
    <property type="protein sequence ID" value="RCK78871.1"/>
    <property type="molecule type" value="Genomic_DNA"/>
</dbReference>
<comment type="subunit">
    <text evidence="9">Homodimer.</text>
</comment>
<dbReference type="CDD" id="cd04606">
    <property type="entry name" value="CBS_pair_Mg_transporter"/>
    <property type="match status" value="1"/>
</dbReference>
<evidence type="ECO:0000256" key="7">
    <source>
        <dbReference type="ARBA" id="ARBA00023136"/>
    </source>
</evidence>